<dbReference type="Proteomes" id="UP001611383">
    <property type="component" value="Chromosome"/>
</dbReference>
<organism evidence="1 2">
    <name type="scientific">Archangium minus</name>
    <dbReference type="NCBI Taxonomy" id="83450"/>
    <lineage>
        <taxon>Bacteria</taxon>
        <taxon>Pseudomonadati</taxon>
        <taxon>Myxococcota</taxon>
        <taxon>Myxococcia</taxon>
        <taxon>Myxococcales</taxon>
        <taxon>Cystobacterineae</taxon>
        <taxon>Archangiaceae</taxon>
        <taxon>Archangium</taxon>
    </lineage>
</organism>
<proteinExistence type="predicted"/>
<sequence>MRERTGGLLRVSGATVPMLVIERRDGKTVAVGEGLPREELEWAAARIRQELTALTGNRFLATKTG</sequence>
<accession>A0ABY9WWX2</accession>
<reference evidence="1 2" key="1">
    <citation type="submission" date="2019-08" db="EMBL/GenBank/DDBJ databases">
        <title>Archangium and Cystobacter genomes.</title>
        <authorList>
            <person name="Chen I.-C.K."/>
            <person name="Wielgoss S."/>
        </authorList>
    </citation>
    <scope>NUCLEOTIDE SEQUENCE [LARGE SCALE GENOMIC DNA]</scope>
    <source>
        <strain evidence="1 2">Cbm 6</strain>
    </source>
</reference>
<evidence type="ECO:0000313" key="1">
    <source>
        <dbReference type="EMBL" id="WNG47659.1"/>
    </source>
</evidence>
<dbReference type="EMBL" id="CP043494">
    <property type="protein sequence ID" value="WNG47659.1"/>
    <property type="molecule type" value="Genomic_DNA"/>
</dbReference>
<keyword evidence="2" id="KW-1185">Reference proteome</keyword>
<evidence type="ECO:0000313" key="2">
    <source>
        <dbReference type="Proteomes" id="UP001611383"/>
    </source>
</evidence>
<protein>
    <submittedName>
        <fullName evidence="1">Uncharacterized protein</fullName>
    </submittedName>
</protein>
<name>A0ABY9WWX2_9BACT</name>
<gene>
    <name evidence="1" type="ORF">F0U60_28685</name>
</gene>